<dbReference type="OrthoDB" id="10432007at2759"/>
<keyword evidence="1" id="KW-0732">Signal</keyword>
<feature type="chain" id="PRO_5008539352" evidence="1">
    <location>
        <begin position="21"/>
        <end position="403"/>
    </location>
</feature>
<gene>
    <name evidence="2" type="ORF">ATY40_BA7502899</name>
</gene>
<dbReference type="Proteomes" id="UP000094565">
    <property type="component" value="Chromosome 2"/>
</dbReference>
<feature type="signal peptide" evidence="1">
    <location>
        <begin position="1"/>
        <end position="20"/>
    </location>
</feature>
<evidence type="ECO:0000313" key="2">
    <source>
        <dbReference type="EMBL" id="ANZ74981.1"/>
    </source>
</evidence>
<accession>A0A1B2JAF1</accession>
<proteinExistence type="predicted"/>
<dbReference type="AlphaFoldDB" id="A0A1B2JAF1"/>
<organism evidence="2 3">
    <name type="scientific">Komagataella pastoris</name>
    <name type="common">Yeast</name>
    <name type="synonym">Pichia pastoris</name>
    <dbReference type="NCBI Taxonomy" id="4922"/>
    <lineage>
        <taxon>Eukaryota</taxon>
        <taxon>Fungi</taxon>
        <taxon>Dikarya</taxon>
        <taxon>Ascomycota</taxon>
        <taxon>Saccharomycotina</taxon>
        <taxon>Pichiomycetes</taxon>
        <taxon>Pichiales</taxon>
        <taxon>Pichiaceae</taxon>
        <taxon>Komagataella</taxon>
    </lineage>
</organism>
<protein>
    <submittedName>
        <fullName evidence="2">BA75_02899T0</fullName>
    </submittedName>
</protein>
<dbReference type="EMBL" id="CP014585">
    <property type="protein sequence ID" value="ANZ74981.1"/>
    <property type="molecule type" value="Genomic_DNA"/>
</dbReference>
<evidence type="ECO:0000313" key="3">
    <source>
        <dbReference type="Proteomes" id="UP000094565"/>
    </source>
</evidence>
<reference evidence="2 3" key="1">
    <citation type="submission" date="2016-02" db="EMBL/GenBank/DDBJ databases">
        <title>Comparative genomic and transcriptomic foundation for Pichia pastoris.</title>
        <authorList>
            <person name="Love K.R."/>
            <person name="Shah K.A."/>
            <person name="Whittaker C.A."/>
            <person name="Wu J."/>
            <person name="Bartlett M.C."/>
            <person name="Ma D."/>
            <person name="Leeson R.L."/>
            <person name="Priest M."/>
            <person name="Young S.K."/>
            <person name="Love J.C."/>
        </authorList>
    </citation>
    <scope>NUCLEOTIDE SEQUENCE [LARGE SCALE GENOMIC DNA]</scope>
    <source>
        <strain evidence="2 3">ATCC 28485</strain>
    </source>
</reference>
<name>A0A1B2JAF1_PICPA</name>
<keyword evidence="3" id="KW-1185">Reference proteome</keyword>
<evidence type="ECO:0000256" key="1">
    <source>
        <dbReference type="SAM" id="SignalP"/>
    </source>
</evidence>
<sequence>MKFTTLISVALLPIVSMAASEFHFTNSSSTNLISANPNSLTESVCESCTTDLTVTETSASTITALSSSGSSSSGTGGIAPVVTEHPDTAFTTSTYLTTSCNLAGCSTLTTEIVGELYTTTVDGKEVTLTRYRPKQTSTAAPHATTVPVTEQSTVTLTTTSCKEDKCSVVTGEFISTEVVSTVSGNLVTLTSFIPCETTTESKAAPSTVTLTTTTCESDKCKPVTSKYIASKIVRTVHSKLVTLTSFIPCETETTTTKTPETSKVSKTTYTTKIHGVETVVTTICPETETTKTPELLKTKTTETTKPVVPETTIDVVPSSKTIEYIETPKVSTVVYVSSVSDVPVTFTTHRSFTTPGIVVVSTETPAASTTPQISVHTVNAARGNLVPLGSGFVAGVLGAFIMI</sequence>